<sequence length="201" mass="22462">MLCLENSGVTVAPSAKVIKRDEHAFILEGQRILEAARHEAGLIRQKAEAEAAQKRQEGFQQGVEEGKAQIAEHIVQCMGQSAAYFSKVEDVMVDLVMRAVRHVIGEMNQRDVAERIVRRALESTRNESQVTVRVAPAQADWLKGRLDAIMQAFPKVQFLHIESDTRMPENSCILETEIGVVDASLETQLKAIEKALIRSMK</sequence>
<keyword evidence="2" id="KW-0813">Transport</keyword>
<protein>
    <recommendedName>
        <fullName evidence="6">Type 3 secretion system stator protein</fullName>
    </recommendedName>
</protein>
<dbReference type="NCBIfam" id="NF005392">
    <property type="entry name" value="PRK06937.1"/>
    <property type="match status" value="1"/>
</dbReference>
<keyword evidence="3" id="KW-0963">Cytoplasm</keyword>
<evidence type="ECO:0000256" key="6">
    <source>
        <dbReference type="ARBA" id="ARBA00040494"/>
    </source>
</evidence>
<name>A0A7W7Y845_9BACT</name>
<dbReference type="InterPro" id="IPR010586">
    <property type="entry name" value="T3SS_stator_protein"/>
</dbReference>
<evidence type="ECO:0000256" key="4">
    <source>
        <dbReference type="ARBA" id="ARBA00022927"/>
    </source>
</evidence>
<accession>A0A7W7Y845</accession>
<comment type="caution">
    <text evidence="7">The sequence shown here is derived from an EMBL/GenBank/DDBJ whole genome shotgun (WGS) entry which is preliminary data.</text>
</comment>
<dbReference type="EMBL" id="JACHIG010000001">
    <property type="protein sequence ID" value="MBB5031225.1"/>
    <property type="molecule type" value="Genomic_DNA"/>
</dbReference>
<dbReference type="AlphaFoldDB" id="A0A7W7Y845"/>
<evidence type="ECO:0000256" key="3">
    <source>
        <dbReference type="ARBA" id="ARBA00022490"/>
    </source>
</evidence>
<proteinExistence type="inferred from homology"/>
<dbReference type="GO" id="GO:0030254">
    <property type="term" value="P:protein secretion by the type III secretion system"/>
    <property type="evidence" value="ECO:0007669"/>
    <property type="project" value="InterPro"/>
</dbReference>
<evidence type="ECO:0000256" key="5">
    <source>
        <dbReference type="ARBA" id="ARBA00024335"/>
    </source>
</evidence>
<dbReference type="InterPro" id="IPR051472">
    <property type="entry name" value="T3SS_Stator/FliH"/>
</dbReference>
<dbReference type="Proteomes" id="UP000590740">
    <property type="component" value="Unassembled WGS sequence"/>
</dbReference>
<dbReference type="PANTHER" id="PTHR34982">
    <property type="entry name" value="YOP PROTEINS TRANSLOCATION PROTEIN L"/>
    <property type="match status" value="1"/>
</dbReference>
<evidence type="ECO:0000313" key="7">
    <source>
        <dbReference type="EMBL" id="MBB5031225.1"/>
    </source>
</evidence>
<comment type="subcellular location">
    <subcellularLocation>
        <location evidence="1">Cytoplasm</location>
    </subcellularLocation>
</comment>
<dbReference type="RefSeq" id="WP_184338157.1">
    <property type="nucleotide sequence ID" value="NZ_JACHIG010000001.1"/>
</dbReference>
<organism evidence="7 8">
    <name type="scientific">Prosthecobacter vanneervenii</name>
    <dbReference type="NCBI Taxonomy" id="48466"/>
    <lineage>
        <taxon>Bacteria</taxon>
        <taxon>Pseudomonadati</taxon>
        <taxon>Verrucomicrobiota</taxon>
        <taxon>Verrucomicrobiia</taxon>
        <taxon>Verrucomicrobiales</taxon>
        <taxon>Verrucomicrobiaceae</taxon>
        <taxon>Prosthecobacter</taxon>
    </lineage>
</organism>
<dbReference type="InterPro" id="IPR012842">
    <property type="entry name" value="T3SS_SctL/SctL2"/>
</dbReference>
<evidence type="ECO:0000313" key="8">
    <source>
        <dbReference type="Proteomes" id="UP000590740"/>
    </source>
</evidence>
<dbReference type="Pfam" id="PF06635">
    <property type="entry name" value="T3SS_SCTL"/>
    <property type="match status" value="1"/>
</dbReference>
<dbReference type="PANTHER" id="PTHR34982:SF4">
    <property type="entry name" value="TYPE 3 SECRETION SYSTEM STATOR PROTEIN"/>
    <property type="match status" value="1"/>
</dbReference>
<dbReference type="GO" id="GO:0005829">
    <property type="term" value="C:cytosol"/>
    <property type="evidence" value="ECO:0007669"/>
    <property type="project" value="TreeGrafter"/>
</dbReference>
<keyword evidence="4" id="KW-0653">Protein transport</keyword>
<reference evidence="7 8" key="1">
    <citation type="submission" date="2020-08" db="EMBL/GenBank/DDBJ databases">
        <title>Genomic Encyclopedia of Type Strains, Phase IV (KMG-IV): sequencing the most valuable type-strain genomes for metagenomic binning, comparative biology and taxonomic classification.</title>
        <authorList>
            <person name="Goeker M."/>
        </authorList>
    </citation>
    <scope>NUCLEOTIDE SEQUENCE [LARGE SCALE GENOMIC DNA]</scope>
    <source>
        <strain evidence="7 8">DSM 12252</strain>
    </source>
</reference>
<evidence type="ECO:0000256" key="2">
    <source>
        <dbReference type="ARBA" id="ARBA00022448"/>
    </source>
</evidence>
<evidence type="ECO:0000256" key="1">
    <source>
        <dbReference type="ARBA" id="ARBA00004496"/>
    </source>
</evidence>
<dbReference type="NCBIfam" id="TIGR02499">
    <property type="entry name" value="HrpE_YscL_not"/>
    <property type="match status" value="1"/>
</dbReference>
<comment type="similarity">
    <text evidence="5">Belongs to the SctL stator family.</text>
</comment>
<keyword evidence="8" id="KW-1185">Reference proteome</keyword>
<gene>
    <name evidence="7" type="ORF">HNQ65_000779</name>
</gene>